<organism evidence="1 2">
    <name type="scientific">Agrobacterium pusense</name>
    <dbReference type="NCBI Taxonomy" id="648995"/>
    <lineage>
        <taxon>Bacteria</taxon>
        <taxon>Pseudomonadati</taxon>
        <taxon>Pseudomonadota</taxon>
        <taxon>Alphaproteobacteria</taxon>
        <taxon>Hyphomicrobiales</taxon>
        <taxon>Rhizobiaceae</taxon>
        <taxon>Rhizobium/Agrobacterium group</taxon>
        <taxon>Agrobacterium</taxon>
    </lineage>
</organism>
<protein>
    <submittedName>
        <fullName evidence="1">Uncharacterized protein</fullName>
    </submittedName>
</protein>
<dbReference type="Proteomes" id="UP000500870">
    <property type="component" value="Chromosome 3"/>
</dbReference>
<reference evidence="1 2" key="1">
    <citation type="submission" date="2020-04" db="EMBL/GenBank/DDBJ databases">
        <title>FDA dAtabase for Regulatory Grade micrObial Sequences (FDA-ARGOS): Supporting development and validation of Infectious Disease Dx tests.</title>
        <authorList>
            <person name="Sciortino C."/>
            <person name="Tallon L."/>
            <person name="Sadzewicz L."/>
            <person name="Vavikolanu K."/>
            <person name="Mehta A."/>
            <person name="Aluvathingal J."/>
            <person name="Nadendla S."/>
            <person name="Nandy P."/>
            <person name="Geyer C."/>
            <person name="Yan Y."/>
            <person name="Sichtig H."/>
        </authorList>
    </citation>
    <scope>NUCLEOTIDE SEQUENCE [LARGE SCALE GENOMIC DNA]</scope>
    <source>
        <strain evidence="1 2">FDAARGOS_633</strain>
    </source>
</reference>
<name>A0A6H0ZUU6_9HYPH</name>
<accession>A0A6H0ZUU6</accession>
<dbReference type="AlphaFoldDB" id="A0A6H0ZUU6"/>
<proteinExistence type="predicted"/>
<evidence type="ECO:0000313" key="2">
    <source>
        <dbReference type="Proteomes" id="UP000500870"/>
    </source>
</evidence>
<sequence>MQTPTTIAPTLGAIKPRYLNDAIKDTRSRLYPGTVVIASLTGVTVSQAADAIRQVRYGAGWLHLSYTPPIRHTLGNEIEQALRLLGYVGQWRWFSDQPTLAAYLKSRTGVERDHPSVVFLSTHAVAVSGGVFCDVFSRGVVIDIDDAKGRRKKVSRVLVLTKRIVPSKIASRTPAPKKGASSKLDRLFHEAIKAETKAARVKITPHEVFVIRPNETGWYWLGSRENVEDQILMPRSDNRLAGNTDAAAAYRAAMGH</sequence>
<dbReference type="EMBL" id="CP050899">
    <property type="protein sequence ID" value="QIX24003.1"/>
    <property type="molecule type" value="Genomic_DNA"/>
</dbReference>
<evidence type="ECO:0000313" key="1">
    <source>
        <dbReference type="EMBL" id="QIX24003.1"/>
    </source>
</evidence>
<dbReference type="RefSeq" id="WP_136883828.1">
    <property type="nucleotide sequence ID" value="NZ_CP050899.1"/>
</dbReference>
<gene>
    <name evidence="1" type="ORF">FOB41_23035</name>
</gene>